<dbReference type="InterPro" id="IPR003423">
    <property type="entry name" value="OMP_efflux"/>
</dbReference>
<evidence type="ECO:0000256" key="4">
    <source>
        <dbReference type="ARBA" id="ARBA00022452"/>
    </source>
</evidence>
<evidence type="ECO:0000256" key="2">
    <source>
        <dbReference type="ARBA" id="ARBA00007613"/>
    </source>
</evidence>
<dbReference type="Proteomes" id="UP001221302">
    <property type="component" value="Unassembled WGS sequence"/>
</dbReference>
<dbReference type="AlphaFoldDB" id="A0AAE3TCP5"/>
<feature type="signal peptide" evidence="8">
    <location>
        <begin position="1"/>
        <end position="19"/>
    </location>
</feature>
<keyword evidence="5" id="KW-0812">Transmembrane</keyword>
<evidence type="ECO:0000313" key="10">
    <source>
        <dbReference type="Proteomes" id="UP001221302"/>
    </source>
</evidence>
<dbReference type="GO" id="GO:0009279">
    <property type="term" value="C:cell outer membrane"/>
    <property type="evidence" value="ECO:0007669"/>
    <property type="project" value="UniProtKB-SubCell"/>
</dbReference>
<accession>A0AAE3TCP5</accession>
<reference evidence="9" key="1">
    <citation type="submission" date="2023-03" db="EMBL/GenBank/DDBJ databases">
        <title>Stygiobacter electus gen. nov., sp. nov., facultatively anaerobic thermotolerant bacterium of the class Ignavibacteria from a well of Yessentuki mineral water deposit.</title>
        <authorList>
            <person name="Podosokorskaya O.A."/>
            <person name="Elcheninov A.G."/>
            <person name="Petrova N.F."/>
            <person name="Zavarzina D.G."/>
            <person name="Kublanov I.V."/>
            <person name="Merkel A.Y."/>
        </authorList>
    </citation>
    <scope>NUCLEOTIDE SEQUENCE</scope>
    <source>
        <strain evidence="9">09-Me</strain>
    </source>
</reference>
<keyword evidence="3" id="KW-0813">Transport</keyword>
<keyword evidence="8" id="KW-0732">Signal</keyword>
<organism evidence="9 10">
    <name type="scientific">Stygiobacter electus</name>
    <dbReference type="NCBI Taxonomy" id="3032292"/>
    <lineage>
        <taxon>Bacteria</taxon>
        <taxon>Pseudomonadati</taxon>
        <taxon>Ignavibacteriota</taxon>
        <taxon>Ignavibacteria</taxon>
        <taxon>Ignavibacteriales</taxon>
        <taxon>Melioribacteraceae</taxon>
        <taxon>Stygiobacter</taxon>
    </lineage>
</organism>
<dbReference type="Pfam" id="PF02321">
    <property type="entry name" value="OEP"/>
    <property type="match status" value="2"/>
</dbReference>
<evidence type="ECO:0000256" key="1">
    <source>
        <dbReference type="ARBA" id="ARBA00004442"/>
    </source>
</evidence>
<protein>
    <submittedName>
        <fullName evidence="9">TolC family protein</fullName>
    </submittedName>
</protein>
<dbReference type="PANTHER" id="PTHR30026">
    <property type="entry name" value="OUTER MEMBRANE PROTEIN TOLC"/>
    <property type="match status" value="1"/>
</dbReference>
<evidence type="ECO:0000256" key="3">
    <source>
        <dbReference type="ARBA" id="ARBA00022448"/>
    </source>
</evidence>
<keyword evidence="10" id="KW-1185">Reference proteome</keyword>
<dbReference type="PANTHER" id="PTHR30026:SF20">
    <property type="entry name" value="OUTER MEMBRANE PROTEIN TOLC"/>
    <property type="match status" value="1"/>
</dbReference>
<comment type="caution">
    <text evidence="9">The sequence shown here is derived from an EMBL/GenBank/DDBJ whole genome shotgun (WGS) entry which is preliminary data.</text>
</comment>
<evidence type="ECO:0000256" key="7">
    <source>
        <dbReference type="ARBA" id="ARBA00023237"/>
    </source>
</evidence>
<dbReference type="InterPro" id="IPR051906">
    <property type="entry name" value="TolC-like"/>
</dbReference>
<dbReference type="Gene3D" id="1.20.1600.10">
    <property type="entry name" value="Outer membrane efflux proteins (OEP)"/>
    <property type="match status" value="1"/>
</dbReference>
<evidence type="ECO:0000256" key="5">
    <source>
        <dbReference type="ARBA" id="ARBA00022692"/>
    </source>
</evidence>
<name>A0AAE3TCP5_9BACT</name>
<feature type="chain" id="PRO_5042113611" evidence="8">
    <location>
        <begin position="20"/>
        <end position="446"/>
    </location>
</feature>
<evidence type="ECO:0000313" key="9">
    <source>
        <dbReference type="EMBL" id="MDF1612150.1"/>
    </source>
</evidence>
<gene>
    <name evidence="9" type="ORF">P0M35_08305</name>
</gene>
<keyword evidence="6" id="KW-0472">Membrane</keyword>
<comment type="similarity">
    <text evidence="2">Belongs to the outer membrane factor (OMF) (TC 1.B.17) family.</text>
</comment>
<dbReference type="SUPFAM" id="SSF56954">
    <property type="entry name" value="Outer membrane efflux proteins (OEP)"/>
    <property type="match status" value="1"/>
</dbReference>
<dbReference type="RefSeq" id="WP_321535918.1">
    <property type="nucleotide sequence ID" value="NZ_JARGDL010000010.1"/>
</dbReference>
<evidence type="ECO:0000256" key="6">
    <source>
        <dbReference type="ARBA" id="ARBA00023136"/>
    </source>
</evidence>
<proteinExistence type="inferred from homology"/>
<evidence type="ECO:0000256" key="8">
    <source>
        <dbReference type="SAM" id="SignalP"/>
    </source>
</evidence>
<keyword evidence="7" id="KW-0998">Cell outer membrane</keyword>
<keyword evidence="4" id="KW-1134">Transmembrane beta strand</keyword>
<sequence length="446" mass="50578">MKKAILLLTIFSVSIFAQKQLTLDEAIKIALQKNPNLIKLQNSLSGNQTQLKNAYGELLPSLGAQASWSWQRIDDAGSQQRNFLGEIVTIPPSTVENRSYSAGIGGNVMLFNGLANYANINLQKDNLKATEYNIAKLKQNIVYQTSDFFYSVLNAEELMKVREENLKYFQKFYESVNERNKLGLVPVADVYSAQVQLGNAELALIQAQNDYDKLKNGLLTYLALNVMDDYQLVDPFAKDKTVDPNSYLKNFEDIQTLVNVALDNRFDFKSQQLLVKAAESNLTIAKSGIFPTLSADYSYGSGAIDINKMFDRKSFRVGMTLSIPIFSNFSTENQIQQAEINKMNQHEDLLSLERQIKIEIKQGYNDLIAAKKSLDVASKNVLAAEENRKINLERYNLGSATILEVLQSDRDYIDAIRNKINNVYDFYRKYDNLNNVIGRLDFSKYE</sequence>
<comment type="subcellular location">
    <subcellularLocation>
        <location evidence="1">Cell outer membrane</location>
    </subcellularLocation>
</comment>
<dbReference type="GO" id="GO:0015288">
    <property type="term" value="F:porin activity"/>
    <property type="evidence" value="ECO:0007669"/>
    <property type="project" value="TreeGrafter"/>
</dbReference>
<dbReference type="GO" id="GO:1990281">
    <property type="term" value="C:efflux pump complex"/>
    <property type="evidence" value="ECO:0007669"/>
    <property type="project" value="TreeGrafter"/>
</dbReference>
<dbReference type="EMBL" id="JARGDL010000010">
    <property type="protein sequence ID" value="MDF1612150.1"/>
    <property type="molecule type" value="Genomic_DNA"/>
</dbReference>
<dbReference type="GO" id="GO:0015562">
    <property type="term" value="F:efflux transmembrane transporter activity"/>
    <property type="evidence" value="ECO:0007669"/>
    <property type="project" value="InterPro"/>
</dbReference>